<evidence type="ECO:0000259" key="2">
    <source>
        <dbReference type="Pfam" id="PF08588"/>
    </source>
</evidence>
<dbReference type="PANTHER" id="PTHR34826:SF2">
    <property type="entry name" value="UPF0590 PROTEIN C409.17C"/>
    <property type="match status" value="1"/>
</dbReference>
<evidence type="ECO:0000313" key="3">
    <source>
        <dbReference type="EMBL" id="GLI67838.1"/>
    </source>
</evidence>
<dbReference type="PANTHER" id="PTHR34826">
    <property type="entry name" value="UPF0590 PROTEIN C409.17C"/>
    <property type="match status" value="1"/>
</dbReference>
<protein>
    <recommendedName>
        <fullName evidence="2">Domain of unknown function at the cortex 1 domain-containing protein</fullName>
    </recommendedName>
</protein>
<evidence type="ECO:0000256" key="1">
    <source>
        <dbReference type="SAM" id="MobiDB-lite"/>
    </source>
</evidence>
<feature type="domain" description="Domain of unknown function at the cortex 1" evidence="2">
    <location>
        <begin position="273"/>
        <end position="465"/>
    </location>
</feature>
<gene>
    <name evidence="3" type="ORF">VaNZ11_012122</name>
</gene>
<organism evidence="3 4">
    <name type="scientific">Volvox africanus</name>
    <dbReference type="NCBI Taxonomy" id="51714"/>
    <lineage>
        <taxon>Eukaryota</taxon>
        <taxon>Viridiplantae</taxon>
        <taxon>Chlorophyta</taxon>
        <taxon>core chlorophytes</taxon>
        <taxon>Chlorophyceae</taxon>
        <taxon>CS clade</taxon>
        <taxon>Chlamydomonadales</taxon>
        <taxon>Volvocaceae</taxon>
        <taxon>Volvox</taxon>
    </lineage>
</organism>
<evidence type="ECO:0000313" key="4">
    <source>
        <dbReference type="Proteomes" id="UP001165090"/>
    </source>
</evidence>
<dbReference type="EMBL" id="BSDZ01000079">
    <property type="protein sequence ID" value="GLI67838.1"/>
    <property type="molecule type" value="Genomic_DNA"/>
</dbReference>
<sequence length="568" mass="61608">MMIALLFRGLRVSRDASLGPEGARTTAFHQEQRQKRQRKHGDVYEELYSLVDNSKVQESYEELHHIAASTSSTWAGRTPASVQADPRSNWEGTAPTSELVAFPVSRMNTGHGNDDTSYITTSTRPPVSGVIAASQASSHNLNDSLCTSTRIDSSSSSSSSMSMSSGKGQGLCRGSACACYCCCHCDQADNECRSGDDVITLNIHSEMYCCASGGGGIGGDESSCLGSPYDCPAVLEALCNSKDFPVLLLPGAPYPHHLAARYGPRSPFGFSPGLPLNSPHRPISVDTHIFIGCAYVFLPGLSSTPPGLFKGRKRRFVLVLQGRFKRAVSAADLMVGCHYRRPLKLEGSAVPVASVLSWVSRLLAPGGRGGGMELVLTGRDPRVRAPLAAAAQMIHVARPGEQPHPLKAREDTRLMTPPLMDSGQGEPWASARRRHYFRQAEHRTAHVFDTEHVWTFHTWDQALGYGECSDAHTWPPPSTQTSCRSGHLRRSGAILGWPATANPGGRCPQWSSGAPCGCMQLETGRCRDLSHRDCHCQLRHWHCRLHRHQPCLLTSTIPPLDRLASAGG</sequence>
<dbReference type="Pfam" id="PF08588">
    <property type="entry name" value="Duc1"/>
    <property type="match status" value="1"/>
</dbReference>
<proteinExistence type="predicted"/>
<feature type="region of interest" description="Disordered" evidence="1">
    <location>
        <begin position="18"/>
        <end position="40"/>
    </location>
</feature>
<comment type="caution">
    <text evidence="3">The sequence shown here is derived from an EMBL/GenBank/DDBJ whole genome shotgun (WGS) entry which is preliminary data.</text>
</comment>
<dbReference type="InterPro" id="IPR013897">
    <property type="entry name" value="Duc1"/>
</dbReference>
<name>A0ABQ5SEG5_9CHLO</name>
<dbReference type="Proteomes" id="UP001165090">
    <property type="component" value="Unassembled WGS sequence"/>
</dbReference>
<reference evidence="3 4" key="1">
    <citation type="journal article" date="2023" name="IScience">
        <title>Expanded male sex-determining region conserved during the evolution of homothallism in the green alga Volvox.</title>
        <authorList>
            <person name="Yamamoto K."/>
            <person name="Matsuzaki R."/>
            <person name="Mahakham W."/>
            <person name="Heman W."/>
            <person name="Sekimoto H."/>
            <person name="Kawachi M."/>
            <person name="Minakuchi Y."/>
            <person name="Toyoda A."/>
            <person name="Nozaki H."/>
        </authorList>
    </citation>
    <scope>NUCLEOTIDE SEQUENCE [LARGE SCALE GENOMIC DNA]</scope>
    <source>
        <strain evidence="3 4">NIES-4468</strain>
    </source>
</reference>
<keyword evidence="4" id="KW-1185">Reference proteome</keyword>
<accession>A0ABQ5SEG5</accession>